<proteinExistence type="predicted"/>
<dbReference type="AlphaFoldDB" id="A0A5C3E159"/>
<feature type="region of interest" description="Disordered" evidence="1">
    <location>
        <begin position="21"/>
        <end position="40"/>
    </location>
</feature>
<gene>
    <name evidence="2" type="ORF">UTRI_03711</name>
</gene>
<dbReference type="Proteomes" id="UP000324022">
    <property type="component" value="Unassembled WGS sequence"/>
</dbReference>
<evidence type="ECO:0000256" key="1">
    <source>
        <dbReference type="SAM" id="MobiDB-lite"/>
    </source>
</evidence>
<protein>
    <submittedName>
        <fullName evidence="2">Uncharacterized protein</fullName>
    </submittedName>
</protein>
<evidence type="ECO:0000313" key="2">
    <source>
        <dbReference type="EMBL" id="SPO24443.1"/>
    </source>
</evidence>
<name>A0A5C3E159_9BASI</name>
<sequence length="99" mass="10970">MSDARGHSFLALACTVGQPRESIDATRARSPGFQEGGNEDADSAVNRSILFDYLLGVDRELRLLSDDARRFLRRKASPRLILEDAARNKQEGGEPIKKV</sequence>
<accession>A0A5C3E159</accession>
<reference evidence="2 3" key="1">
    <citation type="submission" date="2018-03" db="EMBL/GenBank/DDBJ databases">
        <authorList>
            <person name="Guldener U."/>
        </authorList>
    </citation>
    <scope>NUCLEOTIDE SEQUENCE [LARGE SCALE GENOMIC DNA]</scope>
    <source>
        <strain evidence="2 3">NBRC100155</strain>
    </source>
</reference>
<keyword evidence="3" id="KW-1185">Reference proteome</keyword>
<evidence type="ECO:0000313" key="3">
    <source>
        <dbReference type="Proteomes" id="UP000324022"/>
    </source>
</evidence>
<dbReference type="EMBL" id="OOIN01000007">
    <property type="protein sequence ID" value="SPO24443.1"/>
    <property type="molecule type" value="Genomic_DNA"/>
</dbReference>
<organism evidence="2 3">
    <name type="scientific">Ustilago trichophora</name>
    <dbReference type="NCBI Taxonomy" id="86804"/>
    <lineage>
        <taxon>Eukaryota</taxon>
        <taxon>Fungi</taxon>
        <taxon>Dikarya</taxon>
        <taxon>Basidiomycota</taxon>
        <taxon>Ustilaginomycotina</taxon>
        <taxon>Ustilaginomycetes</taxon>
        <taxon>Ustilaginales</taxon>
        <taxon>Ustilaginaceae</taxon>
        <taxon>Ustilago</taxon>
    </lineage>
</organism>